<comment type="similarity">
    <text evidence="5">Belongs to the bacterial ribosomal protein bL25 family. CTC subfamily.</text>
</comment>
<dbReference type="EMBL" id="DTGR01000074">
    <property type="protein sequence ID" value="HHS28998.1"/>
    <property type="molecule type" value="Genomic_DNA"/>
</dbReference>
<dbReference type="InterPro" id="IPR020930">
    <property type="entry name" value="Ribosomal_uL5_bac-type"/>
</dbReference>
<dbReference type="InterPro" id="IPR011035">
    <property type="entry name" value="Ribosomal_bL25/Gln-tRNA_synth"/>
</dbReference>
<dbReference type="AlphaFoldDB" id="A0A7V6A2U1"/>
<evidence type="ECO:0000256" key="3">
    <source>
        <dbReference type="ARBA" id="ARBA00022980"/>
    </source>
</evidence>
<feature type="region of interest" description="Disordered" evidence="6">
    <location>
        <begin position="184"/>
        <end position="216"/>
    </location>
</feature>
<proteinExistence type="inferred from homology"/>
<dbReference type="GO" id="GO:0008097">
    <property type="term" value="F:5S rRNA binding"/>
    <property type="evidence" value="ECO:0007669"/>
    <property type="project" value="InterPro"/>
</dbReference>
<dbReference type="InterPro" id="IPR037121">
    <property type="entry name" value="Ribosomal_bL25_C"/>
</dbReference>
<evidence type="ECO:0000256" key="6">
    <source>
        <dbReference type="SAM" id="MobiDB-lite"/>
    </source>
</evidence>
<evidence type="ECO:0000259" key="7">
    <source>
        <dbReference type="Pfam" id="PF01386"/>
    </source>
</evidence>
<dbReference type="InterPro" id="IPR029751">
    <property type="entry name" value="Ribosomal_L25_dom"/>
</dbReference>
<dbReference type="PANTHER" id="PTHR33284">
    <property type="entry name" value="RIBOSOMAL PROTEIN L25/GLN-TRNA SYNTHETASE, ANTI-CODON-BINDING DOMAIN-CONTAINING PROTEIN"/>
    <property type="match status" value="1"/>
</dbReference>
<dbReference type="Pfam" id="PF14693">
    <property type="entry name" value="Ribosomal_TL5_C"/>
    <property type="match status" value="1"/>
</dbReference>
<dbReference type="GO" id="GO:0003735">
    <property type="term" value="F:structural constituent of ribosome"/>
    <property type="evidence" value="ECO:0007669"/>
    <property type="project" value="InterPro"/>
</dbReference>
<dbReference type="NCBIfam" id="TIGR00731">
    <property type="entry name" value="bL25_bact_ctc"/>
    <property type="match status" value="1"/>
</dbReference>
<comment type="subunit">
    <text evidence="5">Part of the 50S ribosomal subunit; part of the 5S rRNA/L5/L18/L25 subcomplex. Contacts the 5S rRNA. Binds to the 5S rRNA independently of L5 and L18.</text>
</comment>
<feature type="domain" description="Large ribosomal subunit protein bL25 beta" evidence="8">
    <location>
        <begin position="102"/>
        <end position="186"/>
    </location>
</feature>
<accession>A0A7V6A2U1</accession>
<keyword evidence="3 5" id="KW-0689">Ribosomal protein</keyword>
<evidence type="ECO:0000313" key="9">
    <source>
        <dbReference type="EMBL" id="HHS28998.1"/>
    </source>
</evidence>
<feature type="compositionally biased region" description="Low complexity" evidence="6">
    <location>
        <begin position="184"/>
        <end position="194"/>
    </location>
</feature>
<keyword evidence="2 5" id="KW-0694">RNA-binding</keyword>
<dbReference type="InterPro" id="IPR020057">
    <property type="entry name" value="Ribosomal_bL25_b-dom"/>
</dbReference>
<dbReference type="GO" id="GO:0022625">
    <property type="term" value="C:cytosolic large ribosomal subunit"/>
    <property type="evidence" value="ECO:0007669"/>
    <property type="project" value="TreeGrafter"/>
</dbReference>
<comment type="function">
    <text evidence="5">This is one of the proteins that binds to the 5S RNA in the ribosome where it forms part of the central protuberance.</text>
</comment>
<reference evidence="9" key="1">
    <citation type="journal article" date="2020" name="mSystems">
        <title>Genome- and Community-Level Interaction Insights into Carbon Utilization and Element Cycling Functions of Hydrothermarchaeota in Hydrothermal Sediment.</title>
        <authorList>
            <person name="Zhou Z."/>
            <person name="Liu Y."/>
            <person name="Xu W."/>
            <person name="Pan J."/>
            <person name="Luo Z.H."/>
            <person name="Li M."/>
        </authorList>
    </citation>
    <scope>NUCLEOTIDE SEQUENCE [LARGE SCALE GENOMIC DNA]</scope>
    <source>
        <strain evidence="9">SpSt-767</strain>
    </source>
</reference>
<protein>
    <recommendedName>
        <fullName evidence="5">Large ribosomal subunit protein bL25</fullName>
    </recommendedName>
    <alternativeName>
        <fullName evidence="5">General stress protein CTC</fullName>
    </alternativeName>
</protein>
<dbReference type="Gene3D" id="2.170.120.20">
    <property type="entry name" value="Ribosomal protein L25, beta domain"/>
    <property type="match status" value="1"/>
</dbReference>
<keyword evidence="4 5" id="KW-0687">Ribonucleoprotein</keyword>
<dbReference type="Pfam" id="PF01386">
    <property type="entry name" value="Ribosomal_L25p"/>
    <property type="match status" value="1"/>
</dbReference>
<feature type="compositionally biased region" description="Basic and acidic residues" evidence="6">
    <location>
        <begin position="203"/>
        <end position="216"/>
    </location>
</feature>
<evidence type="ECO:0000256" key="2">
    <source>
        <dbReference type="ARBA" id="ARBA00022884"/>
    </source>
</evidence>
<organism evidence="9">
    <name type="scientific">Desulfobacca acetoxidans</name>
    <dbReference type="NCBI Taxonomy" id="60893"/>
    <lineage>
        <taxon>Bacteria</taxon>
        <taxon>Pseudomonadati</taxon>
        <taxon>Thermodesulfobacteriota</taxon>
        <taxon>Desulfobaccia</taxon>
        <taxon>Desulfobaccales</taxon>
        <taxon>Desulfobaccaceae</taxon>
        <taxon>Desulfobacca</taxon>
    </lineage>
</organism>
<dbReference type="CDD" id="cd00495">
    <property type="entry name" value="Ribosomal_L25_TL5_CTC"/>
    <property type="match status" value="1"/>
</dbReference>
<evidence type="ECO:0000256" key="4">
    <source>
        <dbReference type="ARBA" id="ARBA00023274"/>
    </source>
</evidence>
<keyword evidence="1 5" id="KW-0699">rRNA-binding</keyword>
<dbReference type="SUPFAM" id="SSF50715">
    <property type="entry name" value="Ribosomal protein L25-like"/>
    <property type="match status" value="1"/>
</dbReference>
<gene>
    <name evidence="5" type="primary">rplY</name>
    <name evidence="5" type="synonym">ctc</name>
    <name evidence="9" type="ORF">ENV52_04780</name>
</gene>
<name>A0A7V6A2U1_9BACT</name>
<evidence type="ECO:0000259" key="8">
    <source>
        <dbReference type="Pfam" id="PF14693"/>
    </source>
</evidence>
<dbReference type="PANTHER" id="PTHR33284:SF1">
    <property type="entry name" value="RIBOSOMAL PROTEIN L25_GLN-TRNA SYNTHETASE, ANTI-CODON-BINDING DOMAIN-CONTAINING PROTEIN"/>
    <property type="match status" value="1"/>
</dbReference>
<dbReference type="HAMAP" id="MF_01334">
    <property type="entry name" value="Ribosomal_bL25_CTC"/>
    <property type="match status" value="1"/>
</dbReference>
<dbReference type="GO" id="GO:0006412">
    <property type="term" value="P:translation"/>
    <property type="evidence" value="ECO:0007669"/>
    <property type="project" value="UniProtKB-UniRule"/>
</dbReference>
<dbReference type="Gene3D" id="2.40.240.10">
    <property type="entry name" value="Ribosomal Protein L25, Chain P"/>
    <property type="match status" value="1"/>
</dbReference>
<evidence type="ECO:0000256" key="1">
    <source>
        <dbReference type="ARBA" id="ARBA00022730"/>
    </source>
</evidence>
<dbReference type="InterPro" id="IPR020056">
    <property type="entry name" value="Rbsml_bL25/Gln-tRNA_synth_N"/>
</dbReference>
<evidence type="ECO:0000256" key="5">
    <source>
        <dbReference type="HAMAP-Rule" id="MF_01334"/>
    </source>
</evidence>
<sequence>MHILEKVVLQASRRNVIGKQVGALRQAGKLPAVLYGHHVDSTPIVLDAHETTLTLSRLTSSSLVIINLEGTEYPTLVREKQRHPVKHHLIHLDFQALSLTEKTHVTVGIELTGTAPAIKTYGAVLVHPLTELEVECLPQEMPERVVVDISGLVEIGDAIHVRDLQLPGGVEILTDPEEVIVSATAARAEEAAPAAEEEAAEPELIKSKKEEKTAEE</sequence>
<comment type="caution">
    <text evidence="9">The sequence shown here is derived from an EMBL/GenBank/DDBJ whole genome shotgun (WGS) entry which is preliminary data.</text>
</comment>
<dbReference type="InterPro" id="IPR001021">
    <property type="entry name" value="Ribosomal_bL25_long"/>
</dbReference>
<feature type="domain" description="Large ribosomal subunit protein bL25 L25" evidence="7">
    <location>
        <begin position="9"/>
        <end position="94"/>
    </location>
</feature>